<evidence type="ECO:0000313" key="2">
    <source>
        <dbReference type="Proteomes" id="UP000549695"/>
    </source>
</evidence>
<name>A0A852W5K0_PSEA5</name>
<accession>A0A852W5K0</accession>
<dbReference type="AlphaFoldDB" id="A0A852W5K0"/>
<proteinExistence type="predicted"/>
<organism evidence="1 2">
    <name type="scientific">Pseudonocardia alni</name>
    <name type="common">Amycolata alni</name>
    <dbReference type="NCBI Taxonomy" id="33907"/>
    <lineage>
        <taxon>Bacteria</taxon>
        <taxon>Bacillati</taxon>
        <taxon>Actinomycetota</taxon>
        <taxon>Actinomycetes</taxon>
        <taxon>Pseudonocardiales</taxon>
        <taxon>Pseudonocardiaceae</taxon>
        <taxon>Pseudonocardia</taxon>
    </lineage>
</organism>
<keyword evidence="2" id="KW-1185">Reference proteome</keyword>
<comment type="caution">
    <text evidence="1">The sequence shown here is derived from an EMBL/GenBank/DDBJ whole genome shotgun (WGS) entry which is preliminary data.</text>
</comment>
<evidence type="ECO:0000313" key="1">
    <source>
        <dbReference type="EMBL" id="NYG00782.1"/>
    </source>
</evidence>
<gene>
    <name evidence="1" type="ORF">HDA37_001067</name>
</gene>
<sequence length="144" mass="14518">MIQPDLQLVGPAEFARDQTLLLLAGDPALTRSGVTFASVVALPGIGGSYAVPARATEDVLALTWSPPRAAADGTVCQRVCLSVVPSRDGHRRGGVAVLRAAGRALLGAGGSVPGVAAIGVARPHIQRCVGDGVVTTGFDVLSRG</sequence>
<protein>
    <submittedName>
        <fullName evidence="1">Uncharacterized protein</fullName>
    </submittedName>
</protein>
<dbReference type="EMBL" id="JACCCZ010000001">
    <property type="protein sequence ID" value="NYG00782.1"/>
    <property type="molecule type" value="Genomic_DNA"/>
</dbReference>
<reference evidence="1 2" key="1">
    <citation type="submission" date="2020-07" db="EMBL/GenBank/DDBJ databases">
        <title>Sequencing the genomes of 1000 actinobacteria strains.</title>
        <authorList>
            <person name="Klenk H.-P."/>
        </authorList>
    </citation>
    <scope>NUCLEOTIDE SEQUENCE [LARGE SCALE GENOMIC DNA]</scope>
    <source>
        <strain evidence="1 2">DSM 44749</strain>
    </source>
</reference>
<dbReference type="GeneID" id="98050876"/>
<dbReference type="RefSeq" id="WP_179760401.1">
    <property type="nucleotide sequence ID" value="NZ_BAAAJZ010000008.1"/>
</dbReference>
<dbReference type="Proteomes" id="UP000549695">
    <property type="component" value="Unassembled WGS sequence"/>
</dbReference>